<feature type="domain" description="ABC3 transporter permease C-terminal" evidence="7">
    <location>
        <begin position="175"/>
        <end position="294"/>
    </location>
</feature>
<organism evidence="8 9">
    <name type="scientific">Sphingomonas suaedae</name>
    <dbReference type="NCBI Taxonomy" id="2599297"/>
    <lineage>
        <taxon>Bacteria</taxon>
        <taxon>Pseudomonadati</taxon>
        <taxon>Pseudomonadota</taxon>
        <taxon>Alphaproteobacteria</taxon>
        <taxon>Sphingomonadales</taxon>
        <taxon>Sphingomonadaceae</taxon>
        <taxon>Sphingomonas</taxon>
    </lineage>
</organism>
<dbReference type="OrthoDB" id="8478373at2"/>
<evidence type="ECO:0000313" key="8">
    <source>
        <dbReference type="EMBL" id="QDX27281.1"/>
    </source>
</evidence>
<dbReference type="GO" id="GO:0032153">
    <property type="term" value="C:cell division site"/>
    <property type="evidence" value="ECO:0007669"/>
    <property type="project" value="TreeGrafter"/>
</dbReference>
<keyword evidence="3 6" id="KW-0812">Transmembrane</keyword>
<dbReference type="InterPro" id="IPR003838">
    <property type="entry name" value="ABC3_permease_C"/>
</dbReference>
<dbReference type="GO" id="GO:0051301">
    <property type="term" value="P:cell division"/>
    <property type="evidence" value="ECO:0007669"/>
    <property type="project" value="InterPro"/>
</dbReference>
<keyword evidence="2" id="KW-1003">Cell membrane</keyword>
<dbReference type="EMBL" id="CP042239">
    <property type="protein sequence ID" value="QDX27281.1"/>
    <property type="molecule type" value="Genomic_DNA"/>
</dbReference>
<evidence type="ECO:0000256" key="1">
    <source>
        <dbReference type="ARBA" id="ARBA00004651"/>
    </source>
</evidence>
<evidence type="ECO:0000313" key="9">
    <source>
        <dbReference type="Proteomes" id="UP000318055"/>
    </source>
</evidence>
<dbReference type="Proteomes" id="UP000318055">
    <property type="component" value="Chromosome"/>
</dbReference>
<dbReference type="InterPro" id="IPR004513">
    <property type="entry name" value="FtsX"/>
</dbReference>
<comment type="subcellular location">
    <subcellularLocation>
        <location evidence="1">Cell membrane</location>
        <topology evidence="1">Multi-pass membrane protein</topology>
    </subcellularLocation>
</comment>
<reference evidence="8 9" key="1">
    <citation type="submission" date="2019-07" db="EMBL/GenBank/DDBJ databases">
        <title>Sphingomonas alkalisoli sp. nov., isolated from rhizosphere soil of Suaedae salsa.</title>
        <authorList>
            <person name="Zhang H."/>
            <person name="Xu L."/>
            <person name="Zhang J.-X."/>
            <person name="Sun J.-Q."/>
        </authorList>
    </citation>
    <scope>NUCLEOTIDE SEQUENCE [LARGE SCALE GENOMIC DNA]</scope>
    <source>
        <strain evidence="8 9">XS-10</strain>
    </source>
</reference>
<feature type="transmembrane region" description="Helical" evidence="6">
    <location>
        <begin position="223"/>
        <end position="247"/>
    </location>
</feature>
<keyword evidence="4 6" id="KW-1133">Transmembrane helix</keyword>
<accession>A0A518RIM8</accession>
<evidence type="ECO:0000256" key="4">
    <source>
        <dbReference type="ARBA" id="ARBA00022989"/>
    </source>
</evidence>
<keyword evidence="5 6" id="KW-0472">Membrane</keyword>
<dbReference type="PANTHER" id="PTHR47755:SF1">
    <property type="entry name" value="CELL DIVISION PROTEIN FTSX"/>
    <property type="match status" value="1"/>
</dbReference>
<evidence type="ECO:0000256" key="5">
    <source>
        <dbReference type="ARBA" id="ARBA00023136"/>
    </source>
</evidence>
<sequence length="297" mass="31712">MKLPFSRPRPERRLLDEGQRTRAMIWIMAIMLFLTVLAGALGFGMAGAGRSLERQLAGRLTVQLVEADAGKRDANARAILERVRAIPGVERVEEVDRARLAELLRPWLGDAGLDPELPMPAMIDIDLSSGDPALIERVRQTARAVSPAARVDQHAQWLSPVASFIATLTWFAGGLVLLMASATAAVVLLAARAGLDTHRDTIAVLHMLGSTDTQVARLFQRRIALDTLIGGVLGTAAALGIVALLGRQSATLGSELMSGIGLAQADWILLATMPLLFALLAMAAARVAVLRTLGRTL</sequence>
<evidence type="ECO:0000256" key="3">
    <source>
        <dbReference type="ARBA" id="ARBA00022692"/>
    </source>
</evidence>
<evidence type="ECO:0000256" key="6">
    <source>
        <dbReference type="SAM" id="Phobius"/>
    </source>
</evidence>
<dbReference type="RefSeq" id="WP_145848700.1">
    <property type="nucleotide sequence ID" value="NZ_CP042239.1"/>
</dbReference>
<feature type="transmembrane region" description="Helical" evidence="6">
    <location>
        <begin position="267"/>
        <end position="289"/>
    </location>
</feature>
<evidence type="ECO:0000256" key="2">
    <source>
        <dbReference type="ARBA" id="ARBA00022475"/>
    </source>
</evidence>
<dbReference type="GO" id="GO:0005886">
    <property type="term" value="C:plasma membrane"/>
    <property type="evidence" value="ECO:0007669"/>
    <property type="project" value="UniProtKB-SubCell"/>
</dbReference>
<gene>
    <name evidence="8" type="ORF">FPZ54_15565</name>
</gene>
<protein>
    <submittedName>
        <fullName evidence="8">FtsX-like permease family protein</fullName>
    </submittedName>
</protein>
<dbReference type="Pfam" id="PF02687">
    <property type="entry name" value="FtsX"/>
    <property type="match status" value="1"/>
</dbReference>
<name>A0A518RIM8_9SPHN</name>
<dbReference type="KEGG" id="ssua:FPZ54_15565"/>
<evidence type="ECO:0000259" key="7">
    <source>
        <dbReference type="Pfam" id="PF02687"/>
    </source>
</evidence>
<dbReference type="PANTHER" id="PTHR47755">
    <property type="entry name" value="CELL DIVISION PROTEIN FTSX"/>
    <property type="match status" value="1"/>
</dbReference>
<proteinExistence type="predicted"/>
<feature type="transmembrane region" description="Helical" evidence="6">
    <location>
        <begin position="168"/>
        <end position="191"/>
    </location>
</feature>
<feature type="transmembrane region" description="Helical" evidence="6">
    <location>
        <begin position="21"/>
        <end position="46"/>
    </location>
</feature>
<dbReference type="AlphaFoldDB" id="A0A518RIM8"/>
<keyword evidence="9" id="KW-1185">Reference proteome</keyword>